<evidence type="ECO:0000256" key="2">
    <source>
        <dbReference type="ARBA" id="ARBA00022448"/>
    </source>
</evidence>
<comment type="similarity">
    <text evidence="7">Belongs to the TonB-dependent receptor family.</text>
</comment>
<proteinExistence type="inferred from homology"/>
<dbReference type="InterPro" id="IPR036942">
    <property type="entry name" value="Beta-barrel_TonB_sf"/>
</dbReference>
<comment type="caution">
    <text evidence="8">The sequence shown here is derived from an EMBL/GenBank/DDBJ whole genome shotgun (WGS) entry which is preliminary data.</text>
</comment>
<protein>
    <submittedName>
        <fullName evidence="8">TonB-dependent receptor</fullName>
    </submittedName>
</protein>
<evidence type="ECO:0000256" key="1">
    <source>
        <dbReference type="ARBA" id="ARBA00004571"/>
    </source>
</evidence>
<dbReference type="Gene3D" id="2.40.170.20">
    <property type="entry name" value="TonB-dependent receptor, beta-barrel domain"/>
    <property type="match status" value="1"/>
</dbReference>
<evidence type="ECO:0000313" key="9">
    <source>
        <dbReference type="Proteomes" id="UP001197609"/>
    </source>
</evidence>
<name>A0AAJ1AKC2_9BACT</name>
<keyword evidence="3 7" id="KW-1134">Transmembrane beta strand</keyword>
<dbReference type="InterPro" id="IPR039426">
    <property type="entry name" value="TonB-dep_rcpt-like"/>
</dbReference>
<accession>A0AAJ1AKC2</accession>
<evidence type="ECO:0000313" key="8">
    <source>
        <dbReference type="EMBL" id="MBZ0160673.1"/>
    </source>
</evidence>
<reference evidence="8 9" key="1">
    <citation type="journal article" date="2021" name="bioRxiv">
        <title>Unraveling nitrogen, sulfur and carbon metabolic pathways and microbial community transcriptional responses to substrate deprivation and toxicity stresses in a bioreactor mimicking anoxic brackish coastal sediment conditions.</title>
        <authorList>
            <person name="Martins P.D."/>
            <person name="Echeveste M.J."/>
            <person name="Arshad A."/>
            <person name="Kurth J."/>
            <person name="Ouboter H."/>
            <person name="Jetten M.S.M."/>
            <person name="Welte C.U."/>
        </authorList>
    </citation>
    <scope>NUCLEOTIDE SEQUENCE [LARGE SCALE GENOMIC DNA]</scope>
    <source>
        <strain evidence="8">MAG_38</strain>
    </source>
</reference>
<keyword evidence="6 7" id="KW-0998">Cell outer membrane</keyword>
<keyword evidence="8" id="KW-0675">Receptor</keyword>
<organism evidence="8 9">
    <name type="scientific">Candidatus Methylomirabilis tolerans</name>
    <dbReference type="NCBI Taxonomy" id="3123416"/>
    <lineage>
        <taxon>Bacteria</taxon>
        <taxon>Candidatus Methylomirabilota</taxon>
        <taxon>Candidatus Methylomirabilia</taxon>
        <taxon>Candidatus Methylomirabilales</taxon>
        <taxon>Candidatus Methylomirabilaceae</taxon>
        <taxon>Candidatus Methylomirabilis</taxon>
    </lineage>
</organism>
<dbReference type="PROSITE" id="PS52016">
    <property type="entry name" value="TONB_DEPENDENT_REC_3"/>
    <property type="match status" value="1"/>
</dbReference>
<dbReference type="EMBL" id="JAIOIU010000140">
    <property type="protein sequence ID" value="MBZ0160673.1"/>
    <property type="molecule type" value="Genomic_DNA"/>
</dbReference>
<evidence type="ECO:0000256" key="6">
    <source>
        <dbReference type="ARBA" id="ARBA00023237"/>
    </source>
</evidence>
<evidence type="ECO:0000256" key="7">
    <source>
        <dbReference type="PROSITE-ProRule" id="PRU01360"/>
    </source>
</evidence>
<keyword evidence="2 7" id="KW-0813">Transport</keyword>
<comment type="subcellular location">
    <subcellularLocation>
        <location evidence="1 7">Cell outer membrane</location>
        <topology evidence="1 7">Multi-pass membrane protein</topology>
    </subcellularLocation>
</comment>
<evidence type="ECO:0000256" key="3">
    <source>
        <dbReference type="ARBA" id="ARBA00022452"/>
    </source>
</evidence>
<evidence type="ECO:0000256" key="4">
    <source>
        <dbReference type="ARBA" id="ARBA00022692"/>
    </source>
</evidence>
<gene>
    <name evidence="8" type="ORF">K8G79_11145</name>
</gene>
<dbReference type="Proteomes" id="UP001197609">
    <property type="component" value="Unassembled WGS sequence"/>
</dbReference>
<dbReference type="AlphaFoldDB" id="A0AAJ1AKC2"/>
<evidence type="ECO:0000256" key="5">
    <source>
        <dbReference type="ARBA" id="ARBA00023136"/>
    </source>
</evidence>
<dbReference type="SUPFAM" id="SSF56935">
    <property type="entry name" value="Porins"/>
    <property type="match status" value="1"/>
</dbReference>
<keyword evidence="5 7" id="KW-0472">Membrane</keyword>
<sequence>MPGYARVDAAAAYHRQVSGLRLITRLNLINLFDQQYFESSNTTDLLTPIPRLGIILGPPLTVIESIQTRTSRVRTLRFSDAGAP</sequence>
<keyword evidence="4 7" id="KW-0812">Transmembrane</keyword>
<dbReference type="GO" id="GO:0009279">
    <property type="term" value="C:cell outer membrane"/>
    <property type="evidence" value="ECO:0007669"/>
    <property type="project" value="UniProtKB-SubCell"/>
</dbReference>